<dbReference type="HAMAP" id="MF_01270">
    <property type="entry name" value="AnhMurNAc_kinase"/>
    <property type="match status" value="1"/>
</dbReference>
<dbReference type="UniPathway" id="UPA00544"/>
<dbReference type="InterPro" id="IPR005338">
    <property type="entry name" value="Anhydro_N_Ac-Mur_kinase"/>
</dbReference>
<comment type="catalytic activity">
    <reaction evidence="1">
        <text>1,6-anhydro-N-acetyl-beta-muramate + ATP + H2O = N-acetyl-D-muramate 6-phosphate + ADP + H(+)</text>
        <dbReference type="Rhea" id="RHEA:24952"/>
        <dbReference type="ChEBI" id="CHEBI:15377"/>
        <dbReference type="ChEBI" id="CHEBI:15378"/>
        <dbReference type="ChEBI" id="CHEBI:30616"/>
        <dbReference type="ChEBI" id="CHEBI:58690"/>
        <dbReference type="ChEBI" id="CHEBI:58722"/>
        <dbReference type="ChEBI" id="CHEBI:456216"/>
        <dbReference type="EC" id="2.7.1.170"/>
    </reaction>
</comment>
<keyword evidence="1" id="KW-0119">Carbohydrate metabolism</keyword>
<dbReference type="GO" id="GO:0006040">
    <property type="term" value="P:amino sugar metabolic process"/>
    <property type="evidence" value="ECO:0007669"/>
    <property type="project" value="InterPro"/>
</dbReference>
<sequence length="375" mass="39353">MPAAKRLFIGLMSGTSLDGIDCVIVDLAGDTPALIAADCHALPDNLRHDVLTLCADKQAPLAELGRLDIELGRCFAEAAIKTLAAAGVVAQEIEAIGSHGQTVFHQPNSAAPFSLQLGDPNTIAERTGITTVADFRRRDMAAGGQGAPLAPLLHQHCCASPNKNRAIVNIGGIANITLLLANGARVAFDTGPGNVLMDLWIARHNGARFDKNGEWATGGSIDSAFLAELMSEPYLALAAPKSTGRELFNGAWLEQRLASLKQRPSPQDIQATLLEFTATTLSTALLAGMNQGEIYLCGGGAHNTALLKRIGELMPGYYVGATAEIGIDPDWLEAMAFAWMAQQTLDGIAVDTSPFTGAKKPVMLGGIYPSPTSAS</sequence>
<dbReference type="Proteomes" id="UP000051242">
    <property type="component" value="Unassembled WGS sequence"/>
</dbReference>
<dbReference type="PANTHER" id="PTHR30605:SF0">
    <property type="entry name" value="ANHYDRO-N-ACETYLMURAMIC ACID KINASE"/>
    <property type="match status" value="1"/>
</dbReference>
<dbReference type="EC" id="2.7.1.170" evidence="1"/>
<feature type="binding site" evidence="1">
    <location>
        <begin position="14"/>
        <end position="21"/>
    </location>
    <ligand>
        <name>ATP</name>
        <dbReference type="ChEBI" id="CHEBI:30616"/>
    </ligand>
</feature>
<keyword evidence="1" id="KW-0418">Kinase</keyword>
<dbReference type="AlphaFoldDB" id="A0A0R2T300"/>
<dbReference type="GO" id="GO:0097175">
    <property type="term" value="P:1,6-anhydro-N-acetyl-beta-muramic acid catabolic process"/>
    <property type="evidence" value="ECO:0007669"/>
    <property type="project" value="UniProtKB-UniRule"/>
</dbReference>
<name>A0A0R2T300_9GAMM</name>
<reference evidence="2 3" key="1">
    <citation type="submission" date="2015-10" db="EMBL/GenBank/DDBJ databases">
        <title>Metagenome-Assembled Genomes uncover a global brackish microbiome.</title>
        <authorList>
            <person name="Hugerth L.W."/>
            <person name="Larsson J."/>
            <person name="Alneberg J."/>
            <person name="Lindh M.V."/>
            <person name="Legrand C."/>
            <person name="Pinhassi J."/>
            <person name="Andersson A.F."/>
        </authorList>
    </citation>
    <scope>NUCLEOTIDE SEQUENCE [LARGE SCALE GENOMIC DNA]</scope>
    <source>
        <strain evidence="2">BACL22 MAG-120619-bin3</strain>
    </source>
</reference>
<comment type="pathway">
    <text evidence="1">Amino-sugar metabolism; 1,6-anhydro-N-acetylmuramate degradation.</text>
</comment>
<gene>
    <name evidence="1" type="primary">anmK</name>
    <name evidence="2" type="ORF">ABR85_10900</name>
</gene>
<dbReference type="PANTHER" id="PTHR30605">
    <property type="entry name" value="ANHYDRO-N-ACETYLMURAMIC ACID KINASE"/>
    <property type="match status" value="1"/>
</dbReference>
<comment type="pathway">
    <text evidence="1">Cell wall biogenesis; peptidoglycan recycling.</text>
</comment>
<comment type="caution">
    <text evidence="2">The sequence shown here is derived from an EMBL/GenBank/DDBJ whole genome shotgun (WGS) entry which is preliminary data.</text>
</comment>
<dbReference type="EMBL" id="LICD01000078">
    <property type="protein sequence ID" value="KRO81495.1"/>
    <property type="molecule type" value="Genomic_DNA"/>
</dbReference>
<evidence type="ECO:0000313" key="2">
    <source>
        <dbReference type="EMBL" id="KRO81495.1"/>
    </source>
</evidence>
<keyword evidence="1" id="KW-0547">Nucleotide-binding</keyword>
<dbReference type="SUPFAM" id="SSF53067">
    <property type="entry name" value="Actin-like ATPase domain"/>
    <property type="match status" value="1"/>
</dbReference>
<dbReference type="InterPro" id="IPR043129">
    <property type="entry name" value="ATPase_NBD"/>
</dbReference>
<evidence type="ECO:0000313" key="3">
    <source>
        <dbReference type="Proteomes" id="UP000051242"/>
    </source>
</evidence>
<keyword evidence="1" id="KW-0808">Transferase</keyword>
<dbReference type="GO" id="GO:0005524">
    <property type="term" value="F:ATP binding"/>
    <property type="evidence" value="ECO:0007669"/>
    <property type="project" value="UniProtKB-UniRule"/>
</dbReference>
<comment type="similarity">
    <text evidence="1">Belongs to the anhydro-N-acetylmuramic acid kinase family.</text>
</comment>
<protein>
    <recommendedName>
        <fullName evidence="1">Anhydro-N-acetylmuramic acid kinase</fullName>
        <ecNumber evidence="1">2.7.1.170</ecNumber>
    </recommendedName>
    <alternativeName>
        <fullName evidence="1">AnhMurNAc kinase</fullName>
    </alternativeName>
</protein>
<dbReference type="GO" id="GO:0016773">
    <property type="term" value="F:phosphotransferase activity, alcohol group as acceptor"/>
    <property type="evidence" value="ECO:0007669"/>
    <property type="project" value="UniProtKB-UniRule"/>
</dbReference>
<keyword evidence="1" id="KW-0067">ATP-binding</keyword>
<dbReference type="Pfam" id="PF03702">
    <property type="entry name" value="AnmK"/>
    <property type="match status" value="1"/>
</dbReference>
<comment type="function">
    <text evidence="1">Catalyzes the specific phosphorylation of 1,6-anhydro-N-acetylmuramic acid (anhMurNAc) with the simultaneous cleavage of the 1,6-anhydro ring, generating MurNAc-6-P. Is required for the utilization of anhMurNAc either imported from the medium or derived from its own cell wall murein, and thus plays a role in cell wall recycling.</text>
</comment>
<dbReference type="CDD" id="cd24050">
    <property type="entry name" value="ASKHA_NBD_ANMK"/>
    <property type="match status" value="1"/>
</dbReference>
<dbReference type="GO" id="GO:0016301">
    <property type="term" value="F:kinase activity"/>
    <property type="evidence" value="ECO:0007669"/>
    <property type="project" value="UniProtKB-KW"/>
</dbReference>
<dbReference type="Gene3D" id="3.30.420.40">
    <property type="match status" value="2"/>
</dbReference>
<dbReference type="UniPathway" id="UPA00343"/>
<dbReference type="GO" id="GO:0009254">
    <property type="term" value="P:peptidoglycan turnover"/>
    <property type="evidence" value="ECO:0007669"/>
    <property type="project" value="UniProtKB-UniRule"/>
</dbReference>
<proteinExistence type="inferred from homology"/>
<evidence type="ECO:0000256" key="1">
    <source>
        <dbReference type="HAMAP-Rule" id="MF_01270"/>
    </source>
</evidence>
<accession>A0A0R2T300</accession>
<dbReference type="NCBIfam" id="NF007139">
    <property type="entry name" value="PRK09585.1-3"/>
    <property type="match status" value="1"/>
</dbReference>
<organism evidence="2 3">
    <name type="scientific">OM182 bacterium BACL3 MAG-120619-bin3</name>
    <dbReference type="NCBI Taxonomy" id="1655593"/>
    <lineage>
        <taxon>Bacteria</taxon>
        <taxon>Pseudomonadati</taxon>
        <taxon>Pseudomonadota</taxon>
        <taxon>Gammaproteobacteria</taxon>
        <taxon>OMG group</taxon>
        <taxon>OM182 clade</taxon>
    </lineage>
</organism>